<proteinExistence type="predicted"/>
<gene>
    <name evidence="1" type="ORF">L915_12030</name>
    <name evidence="2" type="ORF">L916_11954</name>
</gene>
<dbReference type="EMBL" id="KI673877">
    <property type="protein sequence ID" value="ETL35990.1"/>
    <property type="molecule type" value="Genomic_DNA"/>
</dbReference>
<dbReference type="Proteomes" id="UP000053864">
    <property type="component" value="Unassembled WGS sequence"/>
</dbReference>
<dbReference type="AlphaFoldDB" id="W2IPG9"/>
<reference evidence="1" key="1">
    <citation type="submission" date="2013-11" db="EMBL/GenBank/DDBJ databases">
        <title>The Genome Sequence of Phytophthora parasitica CJ02B3.</title>
        <authorList>
            <consortium name="The Broad Institute Genomics Platform"/>
            <person name="Russ C."/>
            <person name="Tyler B."/>
            <person name="Panabieres F."/>
            <person name="Shan W."/>
            <person name="Tripathy S."/>
            <person name="Grunwald N."/>
            <person name="Machado M."/>
            <person name="Johnson C.S."/>
            <person name="Arredondo F."/>
            <person name="Hong C."/>
            <person name="Coffey M."/>
            <person name="Young S.K."/>
            <person name="Zeng Q."/>
            <person name="Gargeya S."/>
            <person name="Fitzgerald M."/>
            <person name="Abouelleil A."/>
            <person name="Alvarado L."/>
            <person name="Chapman S.B."/>
            <person name="Gainer-Dewar J."/>
            <person name="Goldberg J."/>
            <person name="Griggs A."/>
            <person name="Gujja S."/>
            <person name="Hansen M."/>
            <person name="Howarth C."/>
            <person name="Imamovic A."/>
            <person name="Ireland A."/>
            <person name="Larimer J."/>
            <person name="McCowan C."/>
            <person name="Murphy C."/>
            <person name="Pearson M."/>
            <person name="Poon T.W."/>
            <person name="Priest M."/>
            <person name="Roberts A."/>
            <person name="Saif S."/>
            <person name="Shea T."/>
            <person name="Sykes S."/>
            <person name="Wortman J."/>
            <person name="Nusbaum C."/>
            <person name="Birren B."/>
        </authorList>
    </citation>
    <scope>NUCLEOTIDE SEQUENCE [LARGE SCALE GENOMIC DNA]</scope>
    <source>
        <strain evidence="1">CJ02B3</strain>
    </source>
</reference>
<dbReference type="Proteomes" id="UP000053236">
    <property type="component" value="Unassembled WGS sequence"/>
</dbReference>
<dbReference type="EMBL" id="KI687181">
    <property type="protein sequence ID" value="ETK82604.1"/>
    <property type="molecule type" value="Genomic_DNA"/>
</dbReference>
<evidence type="ECO:0000313" key="2">
    <source>
        <dbReference type="EMBL" id="ETL35990.1"/>
    </source>
</evidence>
<sequence>MPGIATSSAQSLCTHTQSVRCSDIGNTVSDPSPLWQPTAEAFGRSIIRYRGVEACRELVSEELPTHVECIGVLRDGEVNASAGPGNDAEVSDWEMVATAVLTKMETRKVDQRRNKSTWMN</sequence>
<name>W2IPG9_PHYNI</name>
<reference evidence="2" key="2">
    <citation type="submission" date="2013-11" db="EMBL/GenBank/DDBJ databases">
        <title>The Genome Sequence of Phytophthora parasitica CJ05E6.</title>
        <authorList>
            <consortium name="The Broad Institute Genomics Platform"/>
            <person name="Russ C."/>
            <person name="Tyler B."/>
            <person name="Panabieres F."/>
            <person name="Shan W."/>
            <person name="Tripathy S."/>
            <person name="Grunwald N."/>
            <person name="Machado M."/>
            <person name="Johnson C.S."/>
            <person name="Arredondo F."/>
            <person name="Hong C."/>
            <person name="Coffey M."/>
            <person name="Young S.K."/>
            <person name="Zeng Q."/>
            <person name="Gargeya S."/>
            <person name="Fitzgerald M."/>
            <person name="Abouelleil A."/>
            <person name="Alvarado L."/>
            <person name="Chapman S.B."/>
            <person name="Gainer-Dewar J."/>
            <person name="Goldberg J."/>
            <person name="Griggs A."/>
            <person name="Gujja S."/>
            <person name="Hansen M."/>
            <person name="Howarth C."/>
            <person name="Imamovic A."/>
            <person name="Ireland A."/>
            <person name="Larimer J."/>
            <person name="McCowan C."/>
            <person name="Murphy C."/>
            <person name="Pearson M."/>
            <person name="Poon T.W."/>
            <person name="Priest M."/>
            <person name="Roberts A."/>
            <person name="Saif S."/>
            <person name="Shea T."/>
            <person name="Sykes S."/>
            <person name="Wortman J."/>
            <person name="Nusbaum C."/>
            <person name="Birren B."/>
        </authorList>
    </citation>
    <scope>NUCLEOTIDE SEQUENCE [LARGE SCALE GENOMIC DNA]</scope>
    <source>
        <strain evidence="2">CJ05E6</strain>
    </source>
</reference>
<protein>
    <submittedName>
        <fullName evidence="2">Uncharacterized protein</fullName>
    </submittedName>
</protein>
<accession>W2IPG9</accession>
<organism evidence="2">
    <name type="scientific">Phytophthora nicotianae</name>
    <name type="common">Potato buckeye rot agent</name>
    <name type="synonym">Phytophthora parasitica</name>
    <dbReference type="NCBI Taxonomy" id="4792"/>
    <lineage>
        <taxon>Eukaryota</taxon>
        <taxon>Sar</taxon>
        <taxon>Stramenopiles</taxon>
        <taxon>Oomycota</taxon>
        <taxon>Peronosporomycetes</taxon>
        <taxon>Peronosporales</taxon>
        <taxon>Peronosporaceae</taxon>
        <taxon>Phytophthora</taxon>
    </lineage>
</organism>
<evidence type="ECO:0000313" key="1">
    <source>
        <dbReference type="EMBL" id="ETK82604.1"/>
    </source>
</evidence>